<reference evidence="4 5" key="1">
    <citation type="submission" date="2019-02" db="EMBL/GenBank/DDBJ databases">
        <title>Deep-cultivation of Planctomycetes and their phenomic and genomic characterization uncovers novel biology.</title>
        <authorList>
            <person name="Wiegand S."/>
            <person name="Jogler M."/>
            <person name="Boedeker C."/>
            <person name="Pinto D."/>
            <person name="Vollmers J."/>
            <person name="Rivas-Marin E."/>
            <person name="Kohn T."/>
            <person name="Peeters S.H."/>
            <person name="Heuer A."/>
            <person name="Rast P."/>
            <person name="Oberbeckmann S."/>
            <person name="Bunk B."/>
            <person name="Jeske O."/>
            <person name="Meyerdierks A."/>
            <person name="Storesund J.E."/>
            <person name="Kallscheuer N."/>
            <person name="Luecker S."/>
            <person name="Lage O.M."/>
            <person name="Pohl T."/>
            <person name="Merkel B.J."/>
            <person name="Hornburger P."/>
            <person name="Mueller R.-W."/>
            <person name="Bruemmer F."/>
            <person name="Labrenz M."/>
            <person name="Spormann A.M."/>
            <person name="Op den Camp H."/>
            <person name="Overmann J."/>
            <person name="Amann R."/>
            <person name="Jetten M.S.M."/>
            <person name="Mascher T."/>
            <person name="Medema M.H."/>
            <person name="Devos D.P."/>
            <person name="Kaster A.-K."/>
            <person name="Ovreas L."/>
            <person name="Rohde M."/>
            <person name="Galperin M.Y."/>
            <person name="Jogler C."/>
        </authorList>
    </citation>
    <scope>NUCLEOTIDE SEQUENCE [LARGE SCALE GENOMIC DNA]</scope>
    <source>
        <strain evidence="4 5">FF011L</strain>
    </source>
</reference>
<dbReference type="RefSeq" id="WP_246109406.1">
    <property type="nucleotide sequence ID" value="NZ_CP036262.1"/>
</dbReference>
<dbReference type="GO" id="GO:0006310">
    <property type="term" value="P:DNA recombination"/>
    <property type="evidence" value="ECO:0007669"/>
    <property type="project" value="UniProtKB-KW"/>
</dbReference>
<evidence type="ECO:0000313" key="5">
    <source>
        <dbReference type="Proteomes" id="UP000320672"/>
    </source>
</evidence>
<dbReference type="PROSITE" id="PS51257">
    <property type="entry name" value="PROKAR_LIPOPROTEIN"/>
    <property type="match status" value="1"/>
</dbReference>
<dbReference type="EMBL" id="CP036262">
    <property type="protein sequence ID" value="QDS94214.1"/>
    <property type="molecule type" value="Genomic_DNA"/>
</dbReference>
<dbReference type="KEGG" id="rml:FF011L_29930"/>
<organism evidence="4 5">
    <name type="scientific">Roseimaritima multifibrata</name>
    <dbReference type="NCBI Taxonomy" id="1930274"/>
    <lineage>
        <taxon>Bacteria</taxon>
        <taxon>Pseudomonadati</taxon>
        <taxon>Planctomycetota</taxon>
        <taxon>Planctomycetia</taxon>
        <taxon>Pirellulales</taxon>
        <taxon>Pirellulaceae</taxon>
        <taxon>Roseimaritima</taxon>
    </lineage>
</organism>
<proteinExistence type="predicted"/>
<feature type="compositionally biased region" description="Basic residues" evidence="2">
    <location>
        <begin position="210"/>
        <end position="220"/>
    </location>
</feature>
<dbReference type="AlphaFoldDB" id="A0A517MH53"/>
<dbReference type="GO" id="GO:0003677">
    <property type="term" value="F:DNA binding"/>
    <property type="evidence" value="ECO:0007669"/>
    <property type="project" value="InterPro"/>
</dbReference>
<feature type="domain" description="Tyr recombinase" evidence="3">
    <location>
        <begin position="7"/>
        <end position="189"/>
    </location>
</feature>
<keyword evidence="5" id="KW-1185">Reference proteome</keyword>
<evidence type="ECO:0000313" key="4">
    <source>
        <dbReference type="EMBL" id="QDS94214.1"/>
    </source>
</evidence>
<dbReference type="Pfam" id="PF00589">
    <property type="entry name" value="Phage_integrase"/>
    <property type="match status" value="1"/>
</dbReference>
<keyword evidence="1" id="KW-0233">DNA recombination</keyword>
<dbReference type="InterPro" id="IPR002104">
    <property type="entry name" value="Integrase_catalytic"/>
</dbReference>
<name>A0A517MH53_9BACT</name>
<gene>
    <name evidence="4" type="ORF">FF011L_29930</name>
</gene>
<dbReference type="Proteomes" id="UP000320672">
    <property type="component" value="Chromosome"/>
</dbReference>
<sequence length="220" mass="25121">MNRVIQIRPIAMCLTLAILGVVACPDQEWRAIFSLARYGGLRCPSEVLRLRWSDINWERGRFKIHATKTKRAGKGERGAPLFPELRVELEDLADIRQPGVDVPATDYVINRYRHTEQNLRSQLHRIADLAGVERWPKPFMCLRSTRRTELERSGRFANHVLNDWFGHSGAIAETHYLQTAEEDFDLAGDLLGIPLGDPSQRSQEPPREVAKRKKPGKTGF</sequence>
<protein>
    <submittedName>
        <fullName evidence="4">Phage integrase family protein</fullName>
    </submittedName>
</protein>
<dbReference type="InterPro" id="IPR011010">
    <property type="entry name" value="DNA_brk_join_enz"/>
</dbReference>
<evidence type="ECO:0000256" key="2">
    <source>
        <dbReference type="SAM" id="MobiDB-lite"/>
    </source>
</evidence>
<dbReference type="PROSITE" id="PS51898">
    <property type="entry name" value="TYR_RECOMBINASE"/>
    <property type="match status" value="1"/>
</dbReference>
<dbReference type="InterPro" id="IPR013762">
    <property type="entry name" value="Integrase-like_cat_sf"/>
</dbReference>
<dbReference type="GO" id="GO:0015074">
    <property type="term" value="P:DNA integration"/>
    <property type="evidence" value="ECO:0007669"/>
    <property type="project" value="InterPro"/>
</dbReference>
<feature type="region of interest" description="Disordered" evidence="2">
    <location>
        <begin position="194"/>
        <end position="220"/>
    </location>
</feature>
<evidence type="ECO:0000256" key="1">
    <source>
        <dbReference type="ARBA" id="ARBA00023172"/>
    </source>
</evidence>
<dbReference type="SUPFAM" id="SSF56349">
    <property type="entry name" value="DNA breaking-rejoining enzymes"/>
    <property type="match status" value="1"/>
</dbReference>
<evidence type="ECO:0000259" key="3">
    <source>
        <dbReference type="PROSITE" id="PS51898"/>
    </source>
</evidence>
<dbReference type="CDD" id="cd00397">
    <property type="entry name" value="DNA_BRE_C"/>
    <property type="match status" value="1"/>
</dbReference>
<accession>A0A517MH53</accession>
<dbReference type="Gene3D" id="1.10.443.10">
    <property type="entry name" value="Intergrase catalytic core"/>
    <property type="match status" value="1"/>
</dbReference>